<name>A0AA86LWS6_PRIMG</name>
<evidence type="ECO:0000313" key="2">
    <source>
        <dbReference type="Proteomes" id="UP000253834"/>
    </source>
</evidence>
<sequence length="72" mass="8091">MDKKAYYSKGGNLNRFTEALKDKNFKKRLPFCGASAYVKLLNGKYNLKSNSYSKTTTKIGLNSYVIANTSIL</sequence>
<accession>A0AA86LWS6</accession>
<dbReference type="EMBL" id="CP022674">
    <property type="protein sequence ID" value="AXI30596.1"/>
    <property type="molecule type" value="Genomic_DNA"/>
</dbReference>
<organism evidence="1 2">
    <name type="scientific">Priestia megaterium</name>
    <name type="common">Bacillus megaterium</name>
    <dbReference type="NCBI Taxonomy" id="1404"/>
    <lineage>
        <taxon>Bacteria</taxon>
        <taxon>Bacillati</taxon>
        <taxon>Bacillota</taxon>
        <taxon>Bacilli</taxon>
        <taxon>Bacillales</taxon>
        <taxon>Bacillaceae</taxon>
        <taxon>Priestia</taxon>
    </lineage>
</organism>
<gene>
    <name evidence="1" type="ORF">CIB87_16785</name>
</gene>
<evidence type="ECO:0000313" key="1">
    <source>
        <dbReference type="EMBL" id="AXI30596.1"/>
    </source>
</evidence>
<protein>
    <submittedName>
        <fullName evidence="1">Uncharacterized protein</fullName>
    </submittedName>
</protein>
<reference evidence="1 2" key="1">
    <citation type="submission" date="2017-07" db="EMBL/GenBank/DDBJ databases">
        <title>Isolation and development of strain Bacillus megaterium SR7 for enhanced growth and metabolite production under supercritical carbon dioxide.</title>
        <authorList>
            <person name="Freedman A.J.E."/>
            <person name="Peet K.C."/>
            <person name="Boock J.T."/>
            <person name="Penn K."/>
            <person name="Prather K.L.J."/>
            <person name="Thompson J.R."/>
        </authorList>
    </citation>
    <scope>NUCLEOTIDE SEQUENCE [LARGE SCALE GENOMIC DNA]</scope>
    <source>
        <strain evidence="1 2">SR7</strain>
    </source>
</reference>
<dbReference type="Proteomes" id="UP000253834">
    <property type="component" value="Chromosome"/>
</dbReference>
<dbReference type="AlphaFoldDB" id="A0AA86LWS6"/>
<proteinExistence type="predicted"/>